<reference evidence="12" key="1">
    <citation type="submission" date="2025-08" db="UniProtKB">
        <authorList>
            <consortium name="RefSeq"/>
        </authorList>
    </citation>
    <scope>IDENTIFICATION</scope>
    <source>
        <tissue evidence="12">Tentacle</tissue>
    </source>
</reference>
<evidence type="ECO:0000256" key="2">
    <source>
        <dbReference type="ARBA" id="ARBA00008661"/>
    </source>
</evidence>
<evidence type="ECO:0000313" key="12">
    <source>
        <dbReference type="RefSeq" id="XP_031563750.1"/>
    </source>
</evidence>
<dbReference type="Gene3D" id="3.90.550.50">
    <property type="match status" value="1"/>
</dbReference>
<evidence type="ECO:0000256" key="4">
    <source>
        <dbReference type="ARBA" id="ARBA00022679"/>
    </source>
</evidence>
<keyword evidence="11" id="KW-1185">Reference proteome</keyword>
<dbReference type="PANTHER" id="PTHR11214">
    <property type="entry name" value="BETA-1,3-N-ACETYLGLUCOSAMINYLTRANSFERASE"/>
    <property type="match status" value="1"/>
</dbReference>
<dbReference type="GO" id="GO:0047220">
    <property type="term" value="F:galactosylxylosylprotein 3-beta-galactosyltransferase activity"/>
    <property type="evidence" value="ECO:0007669"/>
    <property type="project" value="TreeGrafter"/>
</dbReference>
<evidence type="ECO:0000256" key="10">
    <source>
        <dbReference type="RuleBase" id="RU363063"/>
    </source>
</evidence>
<evidence type="ECO:0000256" key="3">
    <source>
        <dbReference type="ARBA" id="ARBA00022676"/>
    </source>
</evidence>
<dbReference type="RefSeq" id="XP_031563750.1">
    <property type="nucleotide sequence ID" value="XM_031707890.1"/>
</dbReference>
<dbReference type="AlphaFoldDB" id="A0A6P8IDT9"/>
<dbReference type="InParanoid" id="A0A6P8IDT9"/>
<keyword evidence="7" id="KW-1133">Transmembrane helix</keyword>
<keyword evidence="6" id="KW-0735">Signal-anchor</keyword>
<evidence type="ECO:0000256" key="1">
    <source>
        <dbReference type="ARBA" id="ARBA00004323"/>
    </source>
</evidence>
<comment type="similarity">
    <text evidence="2 10">Belongs to the glycosyltransferase 31 family.</text>
</comment>
<dbReference type="Proteomes" id="UP000515163">
    <property type="component" value="Unplaced"/>
</dbReference>
<keyword evidence="4" id="KW-0808">Transferase</keyword>
<dbReference type="OrthoDB" id="1158011at2759"/>
<dbReference type="InterPro" id="IPR002659">
    <property type="entry name" value="Glyco_trans_31"/>
</dbReference>
<sequence length="365" mass="43792">MHFKKLLCLFVLIFTTLLVLWTFRDYYGSYIYTSDEKLKPVKSKENQNMISPHEAHISSSNEGKFKRKVLLVIGIVSAPTREDRRKAIRQTWMNDACKKKPNVVCRFFTDSLSNMDRKWKGILTEEHSKYNDIEFMTVPRGLNFGLRMLWLIDWSISNYDFDFLLRLDDDYLVCLERLVNELKTRKALRLYWGYFHCMQEGQVRADEAFLMLSKDVIKSILQHRDDLFCSPFGDQSVAMWMKRIDHVIYFHDTRLLHEGMKSGKYATDQLCQSYIGVHNVYPSNAFEIWKQFRLQKKVIYDVPEIIPFNKLCKYSKLFDWRNMEEEYRFKPDRCINEPVWKHIKMWGGKGNRAEVPWYKRKIIRS</sequence>
<name>A0A6P8IDT9_ACTTE</name>
<keyword evidence="5" id="KW-0812">Transmembrane</keyword>
<evidence type="ECO:0000256" key="7">
    <source>
        <dbReference type="ARBA" id="ARBA00022989"/>
    </source>
</evidence>
<keyword evidence="9" id="KW-0472">Membrane</keyword>
<protein>
    <recommendedName>
        <fullName evidence="10">Hexosyltransferase</fullName>
        <ecNumber evidence="10">2.4.1.-</ecNumber>
    </recommendedName>
</protein>
<evidence type="ECO:0000256" key="9">
    <source>
        <dbReference type="ARBA" id="ARBA00023136"/>
    </source>
</evidence>
<dbReference type="EC" id="2.4.1.-" evidence="10"/>
<evidence type="ECO:0000256" key="8">
    <source>
        <dbReference type="ARBA" id="ARBA00023034"/>
    </source>
</evidence>
<dbReference type="GO" id="GO:0006493">
    <property type="term" value="P:protein O-linked glycosylation"/>
    <property type="evidence" value="ECO:0007669"/>
    <property type="project" value="TreeGrafter"/>
</dbReference>
<comment type="subcellular location">
    <subcellularLocation>
        <location evidence="1 10">Golgi apparatus membrane</location>
        <topology evidence="1 10">Single-pass type II membrane protein</topology>
    </subcellularLocation>
</comment>
<dbReference type="SUPFAM" id="SSF53448">
    <property type="entry name" value="Nucleotide-diphospho-sugar transferases"/>
    <property type="match status" value="1"/>
</dbReference>
<dbReference type="GO" id="GO:0006024">
    <property type="term" value="P:glycosaminoglycan biosynthetic process"/>
    <property type="evidence" value="ECO:0007669"/>
    <property type="project" value="TreeGrafter"/>
</dbReference>
<proteinExistence type="inferred from homology"/>
<gene>
    <name evidence="12" type="primary">LOC116299259</name>
</gene>
<accession>A0A6P8IDT9</accession>
<dbReference type="InterPro" id="IPR029044">
    <property type="entry name" value="Nucleotide-diphossugar_trans"/>
</dbReference>
<evidence type="ECO:0000313" key="11">
    <source>
        <dbReference type="Proteomes" id="UP000515163"/>
    </source>
</evidence>
<evidence type="ECO:0000256" key="5">
    <source>
        <dbReference type="ARBA" id="ARBA00022692"/>
    </source>
</evidence>
<evidence type="ECO:0000256" key="6">
    <source>
        <dbReference type="ARBA" id="ARBA00022968"/>
    </source>
</evidence>
<dbReference type="Pfam" id="PF01762">
    <property type="entry name" value="Galactosyl_T"/>
    <property type="match status" value="1"/>
</dbReference>
<keyword evidence="3 10" id="KW-0328">Glycosyltransferase</keyword>
<dbReference type="PANTHER" id="PTHR11214:SF3">
    <property type="entry name" value="BETA-1,3-GALACTOSYLTRANSFERASE 6"/>
    <property type="match status" value="1"/>
</dbReference>
<keyword evidence="8 10" id="KW-0333">Golgi apparatus</keyword>
<dbReference type="GeneID" id="116299259"/>
<organism evidence="11 12">
    <name type="scientific">Actinia tenebrosa</name>
    <name type="common">Australian red waratah sea anemone</name>
    <dbReference type="NCBI Taxonomy" id="6105"/>
    <lineage>
        <taxon>Eukaryota</taxon>
        <taxon>Metazoa</taxon>
        <taxon>Cnidaria</taxon>
        <taxon>Anthozoa</taxon>
        <taxon>Hexacorallia</taxon>
        <taxon>Actiniaria</taxon>
        <taxon>Actiniidae</taxon>
        <taxon>Actinia</taxon>
    </lineage>
</organism>
<dbReference type="KEGG" id="aten:116299259"/>
<dbReference type="GO" id="GO:0000139">
    <property type="term" value="C:Golgi membrane"/>
    <property type="evidence" value="ECO:0007669"/>
    <property type="project" value="UniProtKB-SubCell"/>
</dbReference>